<reference evidence="1 2" key="1">
    <citation type="submission" date="2014-06" db="EMBL/GenBank/DDBJ databases">
        <title>Evolutionary Origins and Diversification of the Mycorrhizal Mutualists.</title>
        <authorList>
            <consortium name="DOE Joint Genome Institute"/>
            <consortium name="Mycorrhizal Genomics Consortium"/>
            <person name="Kohler A."/>
            <person name="Kuo A."/>
            <person name="Nagy L.G."/>
            <person name="Floudas D."/>
            <person name="Copeland A."/>
            <person name="Barry K.W."/>
            <person name="Cichocki N."/>
            <person name="Veneault-Fourrey C."/>
            <person name="LaButti K."/>
            <person name="Lindquist E.A."/>
            <person name="Lipzen A."/>
            <person name="Lundell T."/>
            <person name="Morin E."/>
            <person name="Murat C."/>
            <person name="Riley R."/>
            <person name="Ohm R."/>
            <person name="Sun H."/>
            <person name="Tunlid A."/>
            <person name="Henrissat B."/>
            <person name="Grigoriev I.V."/>
            <person name="Hibbett D.S."/>
            <person name="Martin F."/>
        </authorList>
    </citation>
    <scope>NUCLEOTIDE SEQUENCE [LARGE SCALE GENOMIC DNA]</scope>
    <source>
        <strain evidence="1 2">SS14</strain>
    </source>
</reference>
<dbReference type="SUPFAM" id="SSF48452">
    <property type="entry name" value="TPR-like"/>
    <property type="match status" value="1"/>
</dbReference>
<evidence type="ECO:0000313" key="1">
    <source>
        <dbReference type="EMBL" id="KIJ38765.1"/>
    </source>
</evidence>
<dbReference type="AlphaFoldDB" id="A0A0C9VLP9"/>
<keyword evidence="2" id="KW-1185">Reference proteome</keyword>
<name>A0A0C9VLP9_SPHS4</name>
<gene>
    <name evidence="1" type="ORF">M422DRAFT_258640</name>
</gene>
<accession>A0A0C9VLP9</accession>
<dbReference type="InterPro" id="IPR011990">
    <property type="entry name" value="TPR-like_helical_dom_sf"/>
</dbReference>
<protein>
    <recommendedName>
        <fullName evidence="3">Anaphase-promoting complex subunit 5</fullName>
    </recommendedName>
</protein>
<sequence>MIHDLESSLENLEDAREVLGALNLHADLSMCLRRLDRAHYDMGRFKEGLDSCEQGIHEAEYTENEYQLADALHIASIGLIYLSRTEEALKYSERALLACKRSGEYSQVSAAILELMGFIYLERMDLSTARIAYKVATDHAFSLIGKTYLAEETSNATSLNLKLMERMEENCMDDSSTVSSFQIPTFIINADVSSGLLSSGGPESHSEYTRVG</sequence>
<dbReference type="Gene3D" id="1.25.40.10">
    <property type="entry name" value="Tetratricopeptide repeat domain"/>
    <property type="match status" value="1"/>
</dbReference>
<evidence type="ECO:0008006" key="3">
    <source>
        <dbReference type="Google" id="ProtNLM"/>
    </source>
</evidence>
<organism evidence="1 2">
    <name type="scientific">Sphaerobolus stellatus (strain SS14)</name>
    <dbReference type="NCBI Taxonomy" id="990650"/>
    <lineage>
        <taxon>Eukaryota</taxon>
        <taxon>Fungi</taxon>
        <taxon>Dikarya</taxon>
        <taxon>Basidiomycota</taxon>
        <taxon>Agaricomycotina</taxon>
        <taxon>Agaricomycetes</taxon>
        <taxon>Phallomycetidae</taxon>
        <taxon>Geastrales</taxon>
        <taxon>Sphaerobolaceae</taxon>
        <taxon>Sphaerobolus</taxon>
    </lineage>
</organism>
<proteinExistence type="predicted"/>
<evidence type="ECO:0000313" key="2">
    <source>
        <dbReference type="Proteomes" id="UP000054279"/>
    </source>
</evidence>
<dbReference type="EMBL" id="KN837158">
    <property type="protein sequence ID" value="KIJ38765.1"/>
    <property type="molecule type" value="Genomic_DNA"/>
</dbReference>
<dbReference type="HOGENOM" id="CLU_1300388_0_0_1"/>
<dbReference type="OrthoDB" id="3052556at2759"/>
<dbReference type="Proteomes" id="UP000054279">
    <property type="component" value="Unassembled WGS sequence"/>
</dbReference>